<sequence length="97" mass="11573">HETKAELEAALQDLERRHSQRTQLLSTSERKWERIARNQLELKLKALRENDFLRASVAEQHQFAQELDAVVLKKPRRMVKLYNLVHTTTTRYDTYVL</sequence>
<dbReference type="EMBL" id="VJMI01008784">
    <property type="protein sequence ID" value="KAF0760436.1"/>
    <property type="molecule type" value="Genomic_DNA"/>
</dbReference>
<gene>
    <name evidence="1" type="ORF">AaE_003565</name>
</gene>
<organism evidence="1 2">
    <name type="scientific">Aphanomyces astaci</name>
    <name type="common">Crayfish plague agent</name>
    <dbReference type="NCBI Taxonomy" id="112090"/>
    <lineage>
        <taxon>Eukaryota</taxon>
        <taxon>Sar</taxon>
        <taxon>Stramenopiles</taxon>
        <taxon>Oomycota</taxon>
        <taxon>Saprolegniomycetes</taxon>
        <taxon>Saprolegniales</taxon>
        <taxon>Verrucalvaceae</taxon>
        <taxon>Aphanomyces</taxon>
    </lineage>
</organism>
<accession>A0A6A5ARA9</accession>
<feature type="non-terminal residue" evidence="1">
    <location>
        <position position="1"/>
    </location>
</feature>
<evidence type="ECO:0000313" key="1">
    <source>
        <dbReference type="EMBL" id="KAF0760436.1"/>
    </source>
</evidence>
<evidence type="ECO:0000313" key="2">
    <source>
        <dbReference type="Proteomes" id="UP000469452"/>
    </source>
</evidence>
<dbReference type="AlphaFoldDB" id="A0A6A5ARA9"/>
<dbReference type="Proteomes" id="UP000469452">
    <property type="component" value="Unassembled WGS sequence"/>
</dbReference>
<comment type="caution">
    <text evidence="1">The sequence shown here is derived from an EMBL/GenBank/DDBJ whole genome shotgun (WGS) entry which is preliminary data.</text>
</comment>
<protein>
    <submittedName>
        <fullName evidence="1">Uncharacterized protein</fullName>
    </submittedName>
</protein>
<reference evidence="1 2" key="1">
    <citation type="submission" date="2019-06" db="EMBL/GenBank/DDBJ databases">
        <title>Genomics analysis of Aphanomyces spp. identifies a new class of oomycete effector associated with host adaptation.</title>
        <authorList>
            <person name="Gaulin E."/>
        </authorList>
    </citation>
    <scope>NUCLEOTIDE SEQUENCE [LARGE SCALE GENOMIC DNA]</scope>
    <source>
        <strain evidence="1 2">E</strain>
    </source>
</reference>
<name>A0A6A5ARA9_APHAT</name>
<proteinExistence type="predicted"/>